<organism evidence="3 4">
    <name type="scientific">Olea europaea subsp. europaea</name>
    <dbReference type="NCBI Taxonomy" id="158383"/>
    <lineage>
        <taxon>Eukaryota</taxon>
        <taxon>Viridiplantae</taxon>
        <taxon>Streptophyta</taxon>
        <taxon>Embryophyta</taxon>
        <taxon>Tracheophyta</taxon>
        <taxon>Spermatophyta</taxon>
        <taxon>Magnoliopsida</taxon>
        <taxon>eudicotyledons</taxon>
        <taxon>Gunneridae</taxon>
        <taxon>Pentapetalae</taxon>
        <taxon>asterids</taxon>
        <taxon>lamiids</taxon>
        <taxon>Lamiales</taxon>
        <taxon>Oleaceae</taxon>
        <taxon>Oleeae</taxon>
        <taxon>Olea</taxon>
    </lineage>
</organism>
<dbReference type="GO" id="GO:0031047">
    <property type="term" value="P:regulatory ncRNA-mediated gene silencing"/>
    <property type="evidence" value="ECO:0007669"/>
    <property type="project" value="InterPro"/>
</dbReference>
<dbReference type="Gene3D" id="3.30.70.2890">
    <property type="entry name" value="XS domain"/>
    <property type="match status" value="1"/>
</dbReference>
<protein>
    <submittedName>
        <fullName evidence="3">Uncharacterized protein LOC111407361</fullName>
    </submittedName>
</protein>
<dbReference type="Gramene" id="OE9A015138T3">
    <property type="protein sequence ID" value="OE9A015138C3"/>
    <property type="gene ID" value="OE9A015138"/>
</dbReference>
<dbReference type="Gramene" id="OE9A015138T5">
    <property type="protein sequence ID" value="OE9A015138C5"/>
    <property type="gene ID" value="OE9A015138"/>
</dbReference>
<keyword evidence="4" id="KW-1185">Reference proteome</keyword>
<proteinExistence type="predicted"/>
<reference evidence="3 4" key="1">
    <citation type="submission" date="2019-12" db="EMBL/GenBank/DDBJ databases">
        <authorList>
            <person name="Alioto T."/>
            <person name="Alioto T."/>
            <person name="Gomez Garrido J."/>
        </authorList>
    </citation>
    <scope>NUCLEOTIDE SEQUENCE [LARGE SCALE GENOMIC DNA]</scope>
</reference>
<dbReference type="Pfam" id="PF03468">
    <property type="entry name" value="XS"/>
    <property type="match status" value="1"/>
</dbReference>
<dbReference type="OrthoDB" id="777694at2759"/>
<evidence type="ECO:0000313" key="4">
    <source>
        <dbReference type="Proteomes" id="UP000594638"/>
    </source>
</evidence>
<evidence type="ECO:0000313" key="3">
    <source>
        <dbReference type="EMBL" id="CAA3032680.1"/>
    </source>
</evidence>
<dbReference type="Gramene" id="OE9A015138T1">
    <property type="protein sequence ID" value="OE9A015138C1"/>
    <property type="gene ID" value="OE9A015138"/>
</dbReference>
<name>A0A8S0VL74_OLEEU</name>
<dbReference type="InterPro" id="IPR038588">
    <property type="entry name" value="XS_domain_sf"/>
</dbReference>
<dbReference type="EMBL" id="CACTIH010009646">
    <property type="protein sequence ID" value="CAA3032680.1"/>
    <property type="molecule type" value="Genomic_DNA"/>
</dbReference>
<evidence type="ECO:0000259" key="2">
    <source>
        <dbReference type="Pfam" id="PF03468"/>
    </source>
</evidence>
<dbReference type="AlphaFoldDB" id="A0A8S0VL74"/>
<accession>A0A8S0VL74</accession>
<dbReference type="PANTHER" id="PTHR46619">
    <property type="entry name" value="RNA RECOGNITION MOTIF XS DOMAIN PROTEIN-RELATED"/>
    <property type="match status" value="1"/>
</dbReference>
<dbReference type="PANTHER" id="PTHR46619:SF2">
    <property type="entry name" value="XS DOMAIN PROTEIN"/>
    <property type="match status" value="1"/>
</dbReference>
<feature type="region of interest" description="Disordered" evidence="1">
    <location>
        <begin position="36"/>
        <end position="64"/>
    </location>
</feature>
<gene>
    <name evidence="3" type="ORF">OLEA9_A015138</name>
</gene>
<feature type="domain" description="XS" evidence="2">
    <location>
        <begin position="744"/>
        <end position="873"/>
    </location>
</feature>
<dbReference type="Proteomes" id="UP000594638">
    <property type="component" value="Unassembled WGS sequence"/>
</dbReference>
<feature type="compositionally biased region" description="Basic and acidic residues" evidence="1">
    <location>
        <begin position="53"/>
        <end position="64"/>
    </location>
</feature>
<dbReference type="InterPro" id="IPR005380">
    <property type="entry name" value="XS_domain"/>
</dbReference>
<evidence type="ECO:0000256" key="1">
    <source>
        <dbReference type="SAM" id="MobiDB-lite"/>
    </source>
</evidence>
<sequence>MQSRTYEEIESYRRSRDNRGVELSRESHFMPPHHDIYDGSLMRPLSPGIGSSRGDRRSGSMERRDYSWGRNEIGRLRSPRFGLIHERINCDDSSSSRDEMRRKYEFCDYMDRLDDMDTSLMCNYSDKSRFSGNTGKDIASDRALGADLKRDYSGNKSMIREDGTGQGRYRLSGDVRPSNYHEHSGNLGSSLNVDLGRFKYGGVKYPDSVFLDKISAIERYGNPELSLRDAPHFKDLTFPSRGISGRSQFKEFGSMSAGGSFLDSHDEGMSISTEMYRASSTKALEPFSGNEYGRRRSSETRGVPELGHKDLIGYQRDTFCPDKEDEDDLYARPKLREDKYCDYASEELNRGKLLYERDSYDPRDMLTRKESIPKHIDDHEQCLTNVDRSLQGLPSYQKHFSSESLDCSRLPYTLKHGGRYLDCGSPGLSFERDALREPEMSSLGISHDNDILRTKYDFESVAGSLPIEERMRNSSDRHYNTERHDFKIKVSSELNRNNLDRMHDLTDRDERCNEYADDLLFSKTLEYENGRFSRAGKRTFGAETGRISAPEDWSTPYDSAEHVEERSIKSGRKKPKVQVKPGLLNWNSMQRSDKKHYLLKNVWVRGRDDVKVDMQATDVEGTENLSLSAKSEPPENSEEFKQIVHWFFLSFTKKINVTPSARKRYKEQGKAGSLFCIVCSRSQSKEFTDTQSLLAHCSMSHKFGLRAQHLGLHRAICVLMGWDSMSASSIPTMVSISEALAQKDDLILWPPVIIVHNTCKFRKSSTGKEVINLEAFEDFLRGKGFSGGQMKVCLGNPGNTIIMVVKFLGTATGLQDAERLKKYFEENNRGRADFEKLASVEGKRRNSHEARTKAGKLDELFLYGYMGIAEDLDKVDFDTKRRCSVRSYKEIQDIANDPVKVDHS</sequence>
<comment type="caution">
    <text evidence="3">The sequence shown here is derived from an EMBL/GenBank/DDBJ whole genome shotgun (WGS) entry which is preliminary data.</text>
</comment>